<dbReference type="AlphaFoldDB" id="A0A4C1YGI6"/>
<feature type="region of interest" description="Disordered" evidence="1">
    <location>
        <begin position="85"/>
        <end position="107"/>
    </location>
</feature>
<dbReference type="Proteomes" id="UP000299102">
    <property type="component" value="Unassembled WGS sequence"/>
</dbReference>
<accession>A0A4C1YGI6</accession>
<comment type="caution">
    <text evidence="2">The sequence shown here is derived from an EMBL/GenBank/DDBJ whole genome shotgun (WGS) entry which is preliminary data.</text>
</comment>
<evidence type="ECO:0000256" key="1">
    <source>
        <dbReference type="SAM" id="MobiDB-lite"/>
    </source>
</evidence>
<dbReference type="EMBL" id="BGZK01001185">
    <property type="protein sequence ID" value="GBP73749.1"/>
    <property type="molecule type" value="Genomic_DNA"/>
</dbReference>
<gene>
    <name evidence="2" type="ORF">EVAR_46889_1</name>
</gene>
<evidence type="ECO:0000313" key="3">
    <source>
        <dbReference type="Proteomes" id="UP000299102"/>
    </source>
</evidence>
<evidence type="ECO:0000313" key="2">
    <source>
        <dbReference type="EMBL" id="GBP73749.1"/>
    </source>
</evidence>
<organism evidence="2 3">
    <name type="scientific">Eumeta variegata</name>
    <name type="common">Bagworm moth</name>
    <name type="synonym">Eumeta japonica</name>
    <dbReference type="NCBI Taxonomy" id="151549"/>
    <lineage>
        <taxon>Eukaryota</taxon>
        <taxon>Metazoa</taxon>
        <taxon>Ecdysozoa</taxon>
        <taxon>Arthropoda</taxon>
        <taxon>Hexapoda</taxon>
        <taxon>Insecta</taxon>
        <taxon>Pterygota</taxon>
        <taxon>Neoptera</taxon>
        <taxon>Endopterygota</taxon>
        <taxon>Lepidoptera</taxon>
        <taxon>Glossata</taxon>
        <taxon>Ditrysia</taxon>
        <taxon>Tineoidea</taxon>
        <taxon>Psychidae</taxon>
        <taxon>Oiketicinae</taxon>
        <taxon>Eumeta</taxon>
    </lineage>
</organism>
<protein>
    <submittedName>
        <fullName evidence="2">Uncharacterized protein</fullName>
    </submittedName>
</protein>
<feature type="region of interest" description="Disordered" evidence="1">
    <location>
        <begin position="1"/>
        <end position="21"/>
    </location>
</feature>
<keyword evidence="3" id="KW-1185">Reference proteome</keyword>
<proteinExistence type="predicted"/>
<sequence length="107" mass="12360">MPKNWAKVDSNKVPAGCGGRATHAHEENRSMVTVVKVRGQVRRLYPLIPLHRAPLIYRCTLRPVRRRVRRPRLFAPLRALRDTVKPERRPLAPGQAAFRNGENRHRS</sequence>
<name>A0A4C1YGI6_EUMVA</name>
<reference evidence="2 3" key="1">
    <citation type="journal article" date="2019" name="Commun. Biol.">
        <title>The bagworm genome reveals a unique fibroin gene that provides high tensile strength.</title>
        <authorList>
            <person name="Kono N."/>
            <person name="Nakamura H."/>
            <person name="Ohtoshi R."/>
            <person name="Tomita M."/>
            <person name="Numata K."/>
            <person name="Arakawa K."/>
        </authorList>
    </citation>
    <scope>NUCLEOTIDE SEQUENCE [LARGE SCALE GENOMIC DNA]</scope>
</reference>